<dbReference type="AlphaFoldDB" id="A0A077ZMM5"/>
<dbReference type="InParanoid" id="A0A077ZMM5"/>
<evidence type="ECO:0000256" key="2">
    <source>
        <dbReference type="SAM" id="MobiDB-lite"/>
    </source>
</evidence>
<protein>
    <submittedName>
        <fullName evidence="3">Uncharacterized protein</fullName>
    </submittedName>
</protein>
<dbReference type="Proteomes" id="UP000039865">
    <property type="component" value="Unassembled WGS sequence"/>
</dbReference>
<gene>
    <name evidence="3" type="primary">Contig6396.g6843</name>
    <name evidence="3" type="ORF">STYLEM_158</name>
</gene>
<organism evidence="3 4">
    <name type="scientific">Stylonychia lemnae</name>
    <name type="common">Ciliate</name>
    <dbReference type="NCBI Taxonomy" id="5949"/>
    <lineage>
        <taxon>Eukaryota</taxon>
        <taxon>Sar</taxon>
        <taxon>Alveolata</taxon>
        <taxon>Ciliophora</taxon>
        <taxon>Intramacronucleata</taxon>
        <taxon>Spirotrichea</taxon>
        <taxon>Stichotrichia</taxon>
        <taxon>Sporadotrichida</taxon>
        <taxon>Oxytrichidae</taxon>
        <taxon>Stylonychinae</taxon>
        <taxon>Stylonychia</taxon>
    </lineage>
</organism>
<proteinExistence type="predicted"/>
<evidence type="ECO:0000256" key="1">
    <source>
        <dbReference type="SAM" id="Coils"/>
    </source>
</evidence>
<keyword evidence="1" id="KW-0175">Coiled coil</keyword>
<accession>A0A077ZMM5</accession>
<evidence type="ECO:0000313" key="4">
    <source>
        <dbReference type="Proteomes" id="UP000039865"/>
    </source>
</evidence>
<feature type="coiled-coil region" evidence="1">
    <location>
        <begin position="169"/>
        <end position="216"/>
    </location>
</feature>
<sequence>MSPENYQSANFSSDNANSPIYLPEISTSQIDTSTKEGQANKYLKLERESQQFKDHPQSSLFILDHNYYCYNPRDNSTKLLCSRQDRERIFRKEAERLIGMNNQSELNDQDENQHQNIQNQSMPRTQRVAAARNTDGPKVMPLKAEQLSQLNSYVLQKQDFPRQKDMSNKKLDTKRKRDLKKEIKQQKSEQKFDILIEKQSSTISDEEEKIKEEQKTQIFESTGLDFLDEILNGAPSDIDKLLEKYSEQFCLGADISTTENVSISGFKQEEYVLLTNNRSLRAKVFAFDSCKNYLISTNLARTQLRPFASQLQFLSNLLCQMLTKII</sequence>
<evidence type="ECO:0000313" key="3">
    <source>
        <dbReference type="EMBL" id="CDW71217.1"/>
    </source>
</evidence>
<feature type="compositionally biased region" description="Polar residues" evidence="2">
    <location>
        <begin position="1"/>
        <end position="18"/>
    </location>
</feature>
<feature type="region of interest" description="Disordered" evidence="2">
    <location>
        <begin position="1"/>
        <end position="20"/>
    </location>
</feature>
<keyword evidence="4" id="KW-1185">Reference proteome</keyword>
<dbReference type="EMBL" id="CCKQ01000149">
    <property type="protein sequence ID" value="CDW71217.1"/>
    <property type="molecule type" value="Genomic_DNA"/>
</dbReference>
<reference evidence="3 4" key="1">
    <citation type="submission" date="2014-06" db="EMBL/GenBank/DDBJ databases">
        <authorList>
            <person name="Swart Estienne"/>
        </authorList>
    </citation>
    <scope>NUCLEOTIDE SEQUENCE [LARGE SCALE GENOMIC DNA]</scope>
    <source>
        <strain evidence="3 4">130c</strain>
    </source>
</reference>
<name>A0A077ZMM5_STYLE</name>